<dbReference type="EMBL" id="CM026433">
    <property type="protein sequence ID" value="KAG0555647.1"/>
    <property type="molecule type" value="Genomic_DNA"/>
</dbReference>
<sequence length="178" mass="19569">MMMMMHKAVKVLPSGLWARVEGVVGRSVGEQGLWQKPAMAMSTKLDGSTKSGIDEGSPGNNPAEREAFKSDMDSSYGDAYSTRSSDEGFGERYGEAVKVVLEEKEDTRELQRGETAERDQNKESVKQVQYDTSQGEHVREKEVARHSEKGTAFESDLAAHKRQEENHKSEGGRGGAAT</sequence>
<organism evidence="2 3">
    <name type="scientific">Ceratodon purpureus</name>
    <name type="common">Fire moss</name>
    <name type="synonym">Dicranum purpureum</name>
    <dbReference type="NCBI Taxonomy" id="3225"/>
    <lineage>
        <taxon>Eukaryota</taxon>
        <taxon>Viridiplantae</taxon>
        <taxon>Streptophyta</taxon>
        <taxon>Embryophyta</taxon>
        <taxon>Bryophyta</taxon>
        <taxon>Bryophytina</taxon>
        <taxon>Bryopsida</taxon>
        <taxon>Dicranidae</taxon>
        <taxon>Pseudoditrichales</taxon>
        <taxon>Ditrichaceae</taxon>
        <taxon>Ceratodon</taxon>
    </lineage>
</organism>
<feature type="compositionally biased region" description="Basic and acidic residues" evidence="1">
    <location>
        <begin position="134"/>
        <end position="171"/>
    </location>
</feature>
<keyword evidence="3" id="KW-1185">Reference proteome</keyword>
<feature type="compositionally biased region" description="Basic and acidic residues" evidence="1">
    <location>
        <begin position="84"/>
        <end position="125"/>
    </location>
</feature>
<dbReference type="AlphaFoldDB" id="A0A8T0GB01"/>
<accession>A0A8T0GB01</accession>
<evidence type="ECO:0000313" key="2">
    <source>
        <dbReference type="EMBL" id="KAG0555647.1"/>
    </source>
</evidence>
<feature type="region of interest" description="Disordered" evidence="1">
    <location>
        <begin position="44"/>
        <end position="178"/>
    </location>
</feature>
<dbReference type="OrthoDB" id="1702799at2759"/>
<dbReference type="PANTHER" id="PTHR36410:SF1">
    <property type="entry name" value="EXPRESSED PROTEIN"/>
    <property type="match status" value="1"/>
</dbReference>
<reference evidence="2" key="1">
    <citation type="submission" date="2020-06" db="EMBL/GenBank/DDBJ databases">
        <title>WGS assembly of Ceratodon purpureus strain R40.</title>
        <authorList>
            <person name="Carey S.B."/>
            <person name="Jenkins J."/>
            <person name="Shu S."/>
            <person name="Lovell J.T."/>
            <person name="Sreedasyam A."/>
            <person name="Maumus F."/>
            <person name="Tiley G.P."/>
            <person name="Fernandez-Pozo N."/>
            <person name="Barry K."/>
            <person name="Chen C."/>
            <person name="Wang M."/>
            <person name="Lipzen A."/>
            <person name="Daum C."/>
            <person name="Saski C.A."/>
            <person name="Payton A.C."/>
            <person name="Mcbreen J.C."/>
            <person name="Conrad R.E."/>
            <person name="Kollar L.M."/>
            <person name="Olsson S."/>
            <person name="Huttunen S."/>
            <person name="Landis J.B."/>
            <person name="Wickett N.J."/>
            <person name="Johnson M.G."/>
            <person name="Rensing S.A."/>
            <person name="Grimwood J."/>
            <person name="Schmutz J."/>
            <person name="Mcdaniel S.F."/>
        </authorList>
    </citation>
    <scope>NUCLEOTIDE SEQUENCE</scope>
    <source>
        <strain evidence="2">R40</strain>
    </source>
</reference>
<feature type="compositionally biased region" description="Basic and acidic residues" evidence="1">
    <location>
        <begin position="63"/>
        <end position="72"/>
    </location>
</feature>
<proteinExistence type="predicted"/>
<evidence type="ECO:0000256" key="1">
    <source>
        <dbReference type="SAM" id="MobiDB-lite"/>
    </source>
</evidence>
<dbReference type="PANTHER" id="PTHR36410">
    <property type="entry name" value="EXPRESSED PROTEIN"/>
    <property type="match status" value="1"/>
</dbReference>
<evidence type="ECO:0000313" key="3">
    <source>
        <dbReference type="Proteomes" id="UP000822688"/>
    </source>
</evidence>
<comment type="caution">
    <text evidence="2">The sequence shown here is derived from an EMBL/GenBank/DDBJ whole genome shotgun (WGS) entry which is preliminary data.</text>
</comment>
<protein>
    <submittedName>
        <fullName evidence="2">Uncharacterized protein</fullName>
    </submittedName>
</protein>
<name>A0A8T0GB01_CERPU</name>
<dbReference type="Proteomes" id="UP000822688">
    <property type="component" value="Chromosome 12"/>
</dbReference>
<gene>
    <name evidence="2" type="ORF">KC19_12G185000</name>
</gene>